<accession>A5E588</accession>
<dbReference type="eggNOG" id="KOG0201">
    <property type="taxonomic scope" value="Eukaryota"/>
</dbReference>
<evidence type="ECO:0000313" key="13">
    <source>
        <dbReference type="EMBL" id="EDK46596.1"/>
    </source>
</evidence>
<dbReference type="OrthoDB" id="248923at2759"/>
<dbReference type="PANTHER" id="PTHR48012">
    <property type="entry name" value="STERILE20-LIKE KINASE, ISOFORM B-RELATED"/>
    <property type="match status" value="1"/>
</dbReference>
<dbReference type="InterPro" id="IPR011009">
    <property type="entry name" value="Kinase-like_dom_sf"/>
</dbReference>
<dbReference type="PROSITE" id="PS00107">
    <property type="entry name" value="PROTEIN_KINASE_ATP"/>
    <property type="match status" value="1"/>
</dbReference>
<comment type="similarity">
    <text evidence="1">Belongs to the protein kinase superfamily. STE Ser/Thr protein kinase family. STE20 subfamily.</text>
</comment>
<evidence type="ECO:0000256" key="5">
    <source>
        <dbReference type="ARBA" id="ARBA00022741"/>
    </source>
</evidence>
<dbReference type="KEGG" id="lel:PVL30_005512"/>
<comment type="catalytic activity">
    <reaction evidence="9">
        <text>L-seryl-[protein] + ATP = O-phospho-L-seryl-[protein] + ADP + H(+)</text>
        <dbReference type="Rhea" id="RHEA:17989"/>
        <dbReference type="Rhea" id="RHEA-COMP:9863"/>
        <dbReference type="Rhea" id="RHEA-COMP:11604"/>
        <dbReference type="ChEBI" id="CHEBI:15378"/>
        <dbReference type="ChEBI" id="CHEBI:29999"/>
        <dbReference type="ChEBI" id="CHEBI:30616"/>
        <dbReference type="ChEBI" id="CHEBI:83421"/>
        <dbReference type="ChEBI" id="CHEBI:456216"/>
        <dbReference type="EC" id="2.7.11.1"/>
    </reaction>
</comment>
<dbReference type="InterPro" id="IPR050629">
    <property type="entry name" value="STE20/SPS1-PAK"/>
</dbReference>
<evidence type="ECO:0000259" key="12">
    <source>
        <dbReference type="PROSITE" id="PS50011"/>
    </source>
</evidence>
<gene>
    <name evidence="13" type="ORF">LELG_04777</name>
</gene>
<evidence type="ECO:0000256" key="11">
    <source>
        <dbReference type="SAM" id="MobiDB-lite"/>
    </source>
</evidence>
<evidence type="ECO:0000313" key="14">
    <source>
        <dbReference type="Proteomes" id="UP000001996"/>
    </source>
</evidence>
<keyword evidence="6" id="KW-0418">Kinase</keyword>
<dbReference type="Proteomes" id="UP000001996">
    <property type="component" value="Unassembled WGS sequence"/>
</dbReference>
<evidence type="ECO:0000256" key="9">
    <source>
        <dbReference type="ARBA" id="ARBA00048679"/>
    </source>
</evidence>
<keyword evidence="7 10" id="KW-0067">ATP-binding</keyword>
<evidence type="ECO:0000256" key="6">
    <source>
        <dbReference type="ARBA" id="ARBA00022777"/>
    </source>
</evidence>
<dbReference type="InterPro" id="IPR000719">
    <property type="entry name" value="Prot_kinase_dom"/>
</dbReference>
<dbReference type="PANTHER" id="PTHR48012:SF10">
    <property type="entry name" value="FI20177P1"/>
    <property type="match status" value="1"/>
</dbReference>
<dbReference type="AlphaFoldDB" id="A5E588"/>
<feature type="binding site" evidence="10">
    <location>
        <position position="38"/>
    </location>
    <ligand>
        <name>ATP</name>
        <dbReference type="ChEBI" id="CHEBI:30616"/>
    </ligand>
</feature>
<dbReference type="EC" id="2.7.11.1" evidence="2"/>
<dbReference type="GO" id="GO:0004674">
    <property type="term" value="F:protein serine/threonine kinase activity"/>
    <property type="evidence" value="ECO:0007669"/>
    <property type="project" value="UniProtKB-KW"/>
</dbReference>
<dbReference type="EMBL" id="CH981530">
    <property type="protein sequence ID" value="EDK46596.1"/>
    <property type="molecule type" value="Genomic_DNA"/>
</dbReference>
<protein>
    <recommendedName>
        <fullName evidence="2">non-specific serine/threonine protein kinase</fullName>
        <ecNumber evidence="2">2.7.11.1</ecNumber>
    </recommendedName>
</protein>
<dbReference type="GO" id="GO:0005524">
    <property type="term" value="F:ATP binding"/>
    <property type="evidence" value="ECO:0007669"/>
    <property type="project" value="UniProtKB-UniRule"/>
</dbReference>
<evidence type="ECO:0000256" key="10">
    <source>
        <dbReference type="PROSITE-ProRule" id="PRU10141"/>
    </source>
</evidence>
<evidence type="ECO:0000256" key="7">
    <source>
        <dbReference type="ARBA" id="ARBA00022840"/>
    </source>
</evidence>
<evidence type="ECO:0000256" key="8">
    <source>
        <dbReference type="ARBA" id="ARBA00047899"/>
    </source>
</evidence>
<keyword evidence="5 10" id="KW-0547">Nucleotide-binding</keyword>
<comment type="catalytic activity">
    <reaction evidence="8">
        <text>L-threonyl-[protein] + ATP = O-phospho-L-threonyl-[protein] + ADP + H(+)</text>
        <dbReference type="Rhea" id="RHEA:46608"/>
        <dbReference type="Rhea" id="RHEA-COMP:11060"/>
        <dbReference type="Rhea" id="RHEA-COMP:11605"/>
        <dbReference type="ChEBI" id="CHEBI:15378"/>
        <dbReference type="ChEBI" id="CHEBI:30013"/>
        <dbReference type="ChEBI" id="CHEBI:30616"/>
        <dbReference type="ChEBI" id="CHEBI:61977"/>
        <dbReference type="ChEBI" id="CHEBI:456216"/>
        <dbReference type="EC" id="2.7.11.1"/>
    </reaction>
</comment>
<evidence type="ECO:0000256" key="4">
    <source>
        <dbReference type="ARBA" id="ARBA00022679"/>
    </source>
</evidence>
<name>A5E588_LODEL</name>
<dbReference type="GO" id="GO:0005737">
    <property type="term" value="C:cytoplasm"/>
    <property type="evidence" value="ECO:0007669"/>
    <property type="project" value="TreeGrafter"/>
</dbReference>
<evidence type="ECO:0000256" key="3">
    <source>
        <dbReference type="ARBA" id="ARBA00022527"/>
    </source>
</evidence>
<feature type="domain" description="Protein kinase" evidence="12">
    <location>
        <begin position="9"/>
        <end position="273"/>
    </location>
</feature>
<dbReference type="HOGENOM" id="CLU_000288_63_23_1"/>
<dbReference type="InParanoid" id="A5E588"/>
<dbReference type="VEuPathDB" id="FungiDB:LELG_04777"/>
<dbReference type="GO" id="GO:0030447">
    <property type="term" value="P:filamentous growth"/>
    <property type="evidence" value="ECO:0007669"/>
    <property type="project" value="UniProtKB-ARBA"/>
</dbReference>
<dbReference type="PROSITE" id="PS50011">
    <property type="entry name" value="PROTEIN_KINASE_DOM"/>
    <property type="match status" value="1"/>
</dbReference>
<keyword evidence="3" id="KW-0723">Serine/threonine-protein kinase</keyword>
<sequence length="541" mass="62050">MRVNSSNELEVYEEVGRGGFGVVYRGIIKSTLQEVAIKQIDLEQDATDLIEINKEIQIISECRCPQITSYYGSFVKNYKLWVVMEYVDGGSIFDLLKAGPMDDGEESAIAVIAREVLLALVYLHDQGKIHRDLKSQNIMLNKLGNVKLTDFGVSAQLGSNFSKRNTTVGTPYWMAPEVILNSKGGHSFKADVWSLGCCCYEMYTGKPPLQRYHAPMKALRLISRCEQNGDFIKMIALDELRISDEFRSFLNCCFIEDPATRFSARKLLNHPFVNRKILNSQRLMKKLITKKQLWNQQHQNIQRQNFYVPTQMYDNQRQWSDGEMGATEGNVLGNDRVKFDISMIEEEEEKEEKEEKKQQKNHETQQGTTRSRASTSPTIPTPTTTPNRLLTPKKGSVSSRYQETFERDILSKSYQKLILRQYFTSQEHFLVKQLNQNMGALVIENKNKILLFQYLRIMIKELAKDKNGVLGSMILPSSLRNHYTRGRSLSNTSATINAETNGTGAKNSLEKQSLNAWPSKFDEIEQSLMDSWIKRMKEAHQ</sequence>
<organism evidence="13 14">
    <name type="scientific">Lodderomyces elongisporus (strain ATCC 11503 / CBS 2605 / JCM 1781 / NBRC 1676 / NRRL YB-4239)</name>
    <name type="common">Yeast</name>
    <name type="synonym">Saccharomyces elongisporus</name>
    <dbReference type="NCBI Taxonomy" id="379508"/>
    <lineage>
        <taxon>Eukaryota</taxon>
        <taxon>Fungi</taxon>
        <taxon>Dikarya</taxon>
        <taxon>Ascomycota</taxon>
        <taxon>Saccharomycotina</taxon>
        <taxon>Pichiomycetes</taxon>
        <taxon>Debaryomycetaceae</taxon>
        <taxon>Candida/Lodderomyces clade</taxon>
        <taxon>Lodderomyces</taxon>
    </lineage>
</organism>
<dbReference type="InterPro" id="IPR017441">
    <property type="entry name" value="Protein_kinase_ATP_BS"/>
</dbReference>
<dbReference type="SMART" id="SM00220">
    <property type="entry name" value="S_TKc"/>
    <property type="match status" value="1"/>
</dbReference>
<feature type="compositionally biased region" description="Basic and acidic residues" evidence="11">
    <location>
        <begin position="353"/>
        <end position="363"/>
    </location>
</feature>
<dbReference type="Gene3D" id="1.10.510.10">
    <property type="entry name" value="Transferase(Phosphotransferase) domain 1"/>
    <property type="match status" value="1"/>
</dbReference>
<dbReference type="OMA" id="GGHSYKA"/>
<evidence type="ECO:0000256" key="2">
    <source>
        <dbReference type="ARBA" id="ARBA00012513"/>
    </source>
</evidence>
<proteinExistence type="inferred from homology"/>
<dbReference type="Pfam" id="PF00069">
    <property type="entry name" value="Pkinase"/>
    <property type="match status" value="1"/>
</dbReference>
<keyword evidence="4" id="KW-0808">Transferase</keyword>
<dbReference type="SUPFAM" id="SSF56112">
    <property type="entry name" value="Protein kinase-like (PK-like)"/>
    <property type="match status" value="1"/>
</dbReference>
<feature type="region of interest" description="Disordered" evidence="11">
    <location>
        <begin position="346"/>
        <end position="397"/>
    </location>
</feature>
<keyword evidence="14" id="KW-1185">Reference proteome</keyword>
<feature type="compositionally biased region" description="Low complexity" evidence="11">
    <location>
        <begin position="368"/>
        <end position="392"/>
    </location>
</feature>
<evidence type="ECO:0000256" key="1">
    <source>
        <dbReference type="ARBA" id="ARBA00008874"/>
    </source>
</evidence>
<dbReference type="STRING" id="379508.A5E588"/>
<reference evidence="13 14" key="1">
    <citation type="journal article" date="2009" name="Nature">
        <title>Evolution of pathogenicity and sexual reproduction in eight Candida genomes.</title>
        <authorList>
            <person name="Butler G."/>
            <person name="Rasmussen M.D."/>
            <person name="Lin M.F."/>
            <person name="Santos M.A."/>
            <person name="Sakthikumar S."/>
            <person name="Munro C.A."/>
            <person name="Rheinbay E."/>
            <person name="Grabherr M."/>
            <person name="Forche A."/>
            <person name="Reedy J.L."/>
            <person name="Agrafioti I."/>
            <person name="Arnaud M.B."/>
            <person name="Bates S."/>
            <person name="Brown A.J."/>
            <person name="Brunke S."/>
            <person name="Costanzo M.C."/>
            <person name="Fitzpatrick D.A."/>
            <person name="de Groot P.W."/>
            <person name="Harris D."/>
            <person name="Hoyer L.L."/>
            <person name="Hube B."/>
            <person name="Klis F.M."/>
            <person name="Kodira C."/>
            <person name="Lennard N."/>
            <person name="Logue M.E."/>
            <person name="Martin R."/>
            <person name="Neiman A.M."/>
            <person name="Nikolaou E."/>
            <person name="Quail M.A."/>
            <person name="Quinn J."/>
            <person name="Santos M.C."/>
            <person name="Schmitzberger F.F."/>
            <person name="Sherlock G."/>
            <person name="Shah P."/>
            <person name="Silverstein K.A."/>
            <person name="Skrzypek M.S."/>
            <person name="Soll D."/>
            <person name="Staggs R."/>
            <person name="Stansfield I."/>
            <person name="Stumpf M.P."/>
            <person name="Sudbery P.E."/>
            <person name="Srikantha T."/>
            <person name="Zeng Q."/>
            <person name="Berman J."/>
            <person name="Berriman M."/>
            <person name="Heitman J."/>
            <person name="Gow N.A."/>
            <person name="Lorenz M.C."/>
            <person name="Birren B.W."/>
            <person name="Kellis M."/>
            <person name="Cuomo C.A."/>
        </authorList>
    </citation>
    <scope>NUCLEOTIDE SEQUENCE [LARGE SCALE GENOMIC DNA]</scope>
    <source>
        <strain evidence="14">ATCC 11503 / BCRC 21390 / CBS 2605 / JCM 1781 / NBRC 1676 / NRRL YB-4239</strain>
    </source>
</reference>
<dbReference type="GeneID" id="5231140"/>